<evidence type="ECO:0000256" key="5">
    <source>
        <dbReference type="SAM" id="MobiDB-lite"/>
    </source>
</evidence>
<feature type="region of interest" description="Disordered" evidence="5">
    <location>
        <begin position="50"/>
        <end position="78"/>
    </location>
</feature>
<evidence type="ECO:0000313" key="7">
    <source>
        <dbReference type="EMBL" id="CAH1174267.1"/>
    </source>
</evidence>
<dbReference type="InterPro" id="IPR018972">
    <property type="entry name" value="Sas10_C_dom"/>
</dbReference>
<sequence>MPTGTRVSDEDYSPSESDEDYTENEKLLLENVRRGRQGYSDEEDDILGVAVEESESDDQSDIAVSDVEGQEDDDLPDVRAWGKDKRKFYKTDYVDEDYGGFQGKDAQLAELEEEEAKNLQKQLAQQLDDDDFGLEFFAKKPEEEEKQDEVVIKTDLSMLSKKQKIQMLEKESPELFSLLEDFQVKMTNAKDYLSPVLHKYKKGEISNCKAIDFVQTQYELTLNYCTNIYMYLLLKSSKVNIQNHPVIKRLFQYRQLLLQLEPVFEEIIKPQIELLVKAEEPSEDPSGDNKSNKKRLKLLSSIVQKIQPPQLDKPKEIPTEKPKKTVKFEGIIDKIEVPSDDKPEIGDSSNDDDAEMDMEEVDSQQDTIENKNEKRPITYQMAKNKGLTPHRKKELRNPRVKHKLKYRKAVIRRKGAVREPRKELSRYGGEISGIKASVSRSVKIKS</sequence>
<dbReference type="PANTHER" id="PTHR13237:SF8">
    <property type="entry name" value="SOMETHING ABOUT SILENCING PROTEIN 10"/>
    <property type="match status" value="1"/>
</dbReference>
<comment type="similarity">
    <text evidence="2">Belongs to the SAS10 family.</text>
</comment>
<dbReference type="AlphaFoldDB" id="A0A9P0DWZ5"/>
<dbReference type="GO" id="GO:0032040">
    <property type="term" value="C:small-subunit processome"/>
    <property type="evidence" value="ECO:0007669"/>
    <property type="project" value="TreeGrafter"/>
</dbReference>
<feature type="compositionally biased region" description="Basic residues" evidence="5">
    <location>
        <begin position="388"/>
        <end position="399"/>
    </location>
</feature>
<feature type="domain" description="Sas10 C-terminal" evidence="6">
    <location>
        <begin position="372"/>
        <end position="444"/>
    </location>
</feature>
<accession>A0A9P0DWZ5</accession>
<comment type="subcellular location">
    <subcellularLocation>
        <location evidence="1">Nucleus</location>
    </subcellularLocation>
</comment>
<evidence type="ECO:0000313" key="8">
    <source>
        <dbReference type="Proteomes" id="UP001153737"/>
    </source>
</evidence>
<feature type="compositionally biased region" description="Acidic residues" evidence="5">
    <location>
        <begin position="10"/>
        <end position="22"/>
    </location>
</feature>
<organism evidence="7 8">
    <name type="scientific">Phaedon cochleariae</name>
    <name type="common">Mustard beetle</name>
    <dbReference type="NCBI Taxonomy" id="80249"/>
    <lineage>
        <taxon>Eukaryota</taxon>
        <taxon>Metazoa</taxon>
        <taxon>Ecdysozoa</taxon>
        <taxon>Arthropoda</taxon>
        <taxon>Hexapoda</taxon>
        <taxon>Insecta</taxon>
        <taxon>Pterygota</taxon>
        <taxon>Neoptera</taxon>
        <taxon>Endopterygota</taxon>
        <taxon>Coleoptera</taxon>
        <taxon>Polyphaga</taxon>
        <taxon>Cucujiformia</taxon>
        <taxon>Chrysomeloidea</taxon>
        <taxon>Chrysomelidae</taxon>
        <taxon>Chrysomelinae</taxon>
        <taxon>Chrysomelini</taxon>
        <taxon>Phaedon</taxon>
    </lineage>
</organism>
<keyword evidence="3" id="KW-0597">Phosphoprotein</keyword>
<proteinExistence type="inferred from homology"/>
<dbReference type="GO" id="GO:0000462">
    <property type="term" value="P:maturation of SSU-rRNA from tricistronic rRNA transcript (SSU-rRNA, 5.8S rRNA, LSU-rRNA)"/>
    <property type="evidence" value="ECO:0007669"/>
    <property type="project" value="TreeGrafter"/>
</dbReference>
<dbReference type="PANTHER" id="PTHR13237">
    <property type="entry name" value="SOMETHING ABOUT SILENCING PROTEIN 10-RELATED"/>
    <property type="match status" value="1"/>
</dbReference>
<feature type="region of interest" description="Disordered" evidence="5">
    <location>
        <begin position="337"/>
        <end position="399"/>
    </location>
</feature>
<evidence type="ECO:0000256" key="3">
    <source>
        <dbReference type="ARBA" id="ARBA00022553"/>
    </source>
</evidence>
<gene>
    <name evidence="7" type="ORF">PHAECO_LOCUS9886</name>
</gene>
<feature type="compositionally biased region" description="Acidic residues" evidence="5">
    <location>
        <begin position="349"/>
        <end position="363"/>
    </location>
</feature>
<dbReference type="EMBL" id="OU896712">
    <property type="protein sequence ID" value="CAH1174267.1"/>
    <property type="molecule type" value="Genomic_DNA"/>
</dbReference>
<keyword evidence="8" id="KW-1185">Reference proteome</keyword>
<reference evidence="7" key="1">
    <citation type="submission" date="2022-01" db="EMBL/GenBank/DDBJ databases">
        <authorList>
            <person name="King R."/>
        </authorList>
    </citation>
    <scope>NUCLEOTIDE SEQUENCE</scope>
</reference>
<feature type="compositionally biased region" description="Acidic residues" evidence="5">
    <location>
        <begin position="50"/>
        <end position="60"/>
    </location>
</feature>
<dbReference type="Proteomes" id="UP001153737">
    <property type="component" value="Chromosome 6"/>
</dbReference>
<dbReference type="OrthoDB" id="1924577at2759"/>
<evidence type="ECO:0000256" key="4">
    <source>
        <dbReference type="ARBA" id="ARBA00023242"/>
    </source>
</evidence>
<dbReference type="Pfam" id="PF04000">
    <property type="entry name" value="Sas10_Utp3"/>
    <property type="match status" value="1"/>
</dbReference>
<evidence type="ECO:0000256" key="1">
    <source>
        <dbReference type="ARBA" id="ARBA00004123"/>
    </source>
</evidence>
<feature type="region of interest" description="Disordered" evidence="5">
    <location>
        <begin position="1"/>
        <end position="24"/>
    </location>
</feature>
<dbReference type="InterPro" id="IPR007146">
    <property type="entry name" value="Sas10/Utp3/C1D"/>
</dbReference>
<evidence type="ECO:0000256" key="2">
    <source>
        <dbReference type="ARBA" id="ARBA00010979"/>
    </source>
</evidence>
<keyword evidence="4" id="KW-0539">Nucleus</keyword>
<dbReference type="Pfam" id="PF09368">
    <property type="entry name" value="Sas10"/>
    <property type="match status" value="1"/>
</dbReference>
<name>A0A9P0DWZ5_PHACE</name>
<reference evidence="7" key="2">
    <citation type="submission" date="2022-10" db="EMBL/GenBank/DDBJ databases">
        <authorList>
            <consortium name="ENA_rothamsted_submissions"/>
            <consortium name="culmorum"/>
            <person name="King R."/>
        </authorList>
    </citation>
    <scope>NUCLEOTIDE SEQUENCE</scope>
</reference>
<evidence type="ECO:0000259" key="6">
    <source>
        <dbReference type="Pfam" id="PF09368"/>
    </source>
</evidence>
<protein>
    <recommendedName>
        <fullName evidence="6">Sas10 C-terminal domain-containing protein</fullName>
    </recommendedName>
</protein>